<gene>
    <name evidence="2" type="ORF">NDU88_010050</name>
</gene>
<sequence>VSSLLRHTPRGVCSANNSSSDEESCPWDPRLREADTATCVKLGLNTDPLSQGLV</sequence>
<name>A0AAV7PX45_PLEWA</name>
<evidence type="ECO:0000313" key="2">
    <source>
        <dbReference type="EMBL" id="KAJ1131717.1"/>
    </source>
</evidence>
<proteinExistence type="predicted"/>
<evidence type="ECO:0000256" key="1">
    <source>
        <dbReference type="SAM" id="MobiDB-lite"/>
    </source>
</evidence>
<feature type="non-terminal residue" evidence="2">
    <location>
        <position position="54"/>
    </location>
</feature>
<protein>
    <submittedName>
        <fullName evidence="2">Uncharacterized protein</fullName>
    </submittedName>
</protein>
<evidence type="ECO:0000313" key="3">
    <source>
        <dbReference type="Proteomes" id="UP001066276"/>
    </source>
</evidence>
<comment type="caution">
    <text evidence="2">The sequence shown here is derived from an EMBL/GenBank/DDBJ whole genome shotgun (WGS) entry which is preliminary data.</text>
</comment>
<organism evidence="2 3">
    <name type="scientific">Pleurodeles waltl</name>
    <name type="common">Iberian ribbed newt</name>
    <dbReference type="NCBI Taxonomy" id="8319"/>
    <lineage>
        <taxon>Eukaryota</taxon>
        <taxon>Metazoa</taxon>
        <taxon>Chordata</taxon>
        <taxon>Craniata</taxon>
        <taxon>Vertebrata</taxon>
        <taxon>Euteleostomi</taxon>
        <taxon>Amphibia</taxon>
        <taxon>Batrachia</taxon>
        <taxon>Caudata</taxon>
        <taxon>Salamandroidea</taxon>
        <taxon>Salamandridae</taxon>
        <taxon>Pleurodelinae</taxon>
        <taxon>Pleurodeles</taxon>
    </lineage>
</organism>
<accession>A0AAV7PX45</accession>
<feature type="non-terminal residue" evidence="2">
    <location>
        <position position="1"/>
    </location>
</feature>
<reference evidence="2" key="1">
    <citation type="journal article" date="2022" name="bioRxiv">
        <title>Sequencing and chromosome-scale assembly of the giantPleurodeles waltlgenome.</title>
        <authorList>
            <person name="Brown T."/>
            <person name="Elewa A."/>
            <person name="Iarovenko S."/>
            <person name="Subramanian E."/>
            <person name="Araus A.J."/>
            <person name="Petzold A."/>
            <person name="Susuki M."/>
            <person name="Suzuki K.-i.T."/>
            <person name="Hayashi T."/>
            <person name="Toyoda A."/>
            <person name="Oliveira C."/>
            <person name="Osipova E."/>
            <person name="Leigh N.D."/>
            <person name="Simon A."/>
            <person name="Yun M.H."/>
        </authorList>
    </citation>
    <scope>NUCLEOTIDE SEQUENCE</scope>
    <source>
        <strain evidence="2">20211129_DDA</strain>
        <tissue evidence="2">Liver</tissue>
    </source>
</reference>
<keyword evidence="3" id="KW-1185">Reference proteome</keyword>
<dbReference type="AlphaFoldDB" id="A0AAV7PX45"/>
<feature type="region of interest" description="Disordered" evidence="1">
    <location>
        <begin position="1"/>
        <end position="28"/>
    </location>
</feature>
<dbReference type="Proteomes" id="UP001066276">
    <property type="component" value="Chromosome 7"/>
</dbReference>
<dbReference type="EMBL" id="JANPWB010000011">
    <property type="protein sequence ID" value="KAJ1131717.1"/>
    <property type="molecule type" value="Genomic_DNA"/>
</dbReference>